<evidence type="ECO:0000313" key="2">
    <source>
        <dbReference type="Proteomes" id="UP000675163"/>
    </source>
</evidence>
<dbReference type="PANTHER" id="PTHR36456:SF1">
    <property type="entry name" value="UPF0232 PROTEIN SCO3875"/>
    <property type="match status" value="1"/>
</dbReference>
<dbReference type="EMBL" id="JAFIDA010000001">
    <property type="protein sequence ID" value="MBP1326562.1"/>
    <property type="molecule type" value="Genomic_DNA"/>
</dbReference>
<dbReference type="AlphaFoldDB" id="A0A940PTG3"/>
<dbReference type="PANTHER" id="PTHR36456">
    <property type="entry name" value="UPF0232 PROTEIN SCO3875"/>
    <property type="match status" value="1"/>
</dbReference>
<proteinExistence type="predicted"/>
<dbReference type="InterPro" id="IPR007922">
    <property type="entry name" value="DciA-like"/>
</dbReference>
<evidence type="ECO:0000313" key="1">
    <source>
        <dbReference type="EMBL" id="MBP1326562.1"/>
    </source>
</evidence>
<dbReference type="Proteomes" id="UP000675163">
    <property type="component" value="Unassembled WGS sequence"/>
</dbReference>
<keyword evidence="2" id="KW-1185">Reference proteome</keyword>
<comment type="caution">
    <text evidence="1">The sequence shown here is derived from an EMBL/GenBank/DDBJ whole genome shotgun (WGS) entry which is preliminary data.</text>
</comment>
<reference evidence="1" key="1">
    <citation type="submission" date="2021-02" db="EMBL/GenBank/DDBJ databases">
        <title>Sequencing the genomes of 1000 actinobacteria strains.</title>
        <authorList>
            <person name="Klenk H.-P."/>
        </authorList>
    </citation>
    <scope>NUCLEOTIDE SEQUENCE</scope>
    <source>
        <strain evidence="1">DSM 22850</strain>
    </source>
</reference>
<sequence length="163" mass="18316">MKSAKQGPSFPTEAYLRAKSVWRGVPAHIRRKRLGQEPGGSAFSKGRDPKALSDVLLVISNDMGWSADLERARLIEEWPVFAGESTAEHTTIIGITNDVLHVQCDSTTWATELRRLRGEIYSRMLKEYPEIDVKDIRFLSPGAPTWRHGPRTVQGRGPRDTYG</sequence>
<organism evidence="1 2">
    <name type="scientific">Leucobacter exalbidus</name>
    <dbReference type="NCBI Taxonomy" id="662960"/>
    <lineage>
        <taxon>Bacteria</taxon>
        <taxon>Bacillati</taxon>
        <taxon>Actinomycetota</taxon>
        <taxon>Actinomycetes</taxon>
        <taxon>Micrococcales</taxon>
        <taxon>Microbacteriaceae</taxon>
        <taxon>Leucobacter</taxon>
    </lineage>
</organism>
<name>A0A940PTG3_9MICO</name>
<gene>
    <name evidence="1" type="ORF">JOF28_001794</name>
</gene>
<dbReference type="RefSeq" id="WP_209705446.1">
    <property type="nucleotide sequence ID" value="NZ_JAFIDA010000001.1"/>
</dbReference>
<protein>
    <submittedName>
        <fullName evidence="1">Nucleic acid-binding Zn ribbon protein</fullName>
    </submittedName>
</protein>
<accession>A0A940PTG3</accession>
<dbReference type="Pfam" id="PF05258">
    <property type="entry name" value="DciA"/>
    <property type="match status" value="1"/>
</dbReference>